<dbReference type="InParanoid" id="M1DNK9"/>
<keyword evidence="3" id="KW-1185">Reference proteome</keyword>
<evidence type="ECO:0000313" key="3">
    <source>
        <dbReference type="Proteomes" id="UP000011115"/>
    </source>
</evidence>
<evidence type="ECO:0000256" key="1">
    <source>
        <dbReference type="SAM" id="MobiDB-lite"/>
    </source>
</evidence>
<accession>M1DNK9</accession>
<dbReference type="Gramene" id="PGSC0003DMT400091875">
    <property type="protein sequence ID" value="PGSC0003DMT400091875"/>
    <property type="gene ID" value="PGSC0003DMG400041446"/>
</dbReference>
<dbReference type="HOGENOM" id="CLU_2188605_0_0_1"/>
<feature type="compositionally biased region" description="Polar residues" evidence="1">
    <location>
        <begin position="77"/>
        <end position="86"/>
    </location>
</feature>
<name>M1DNK9_SOLTU</name>
<organism evidence="2 3">
    <name type="scientific">Solanum tuberosum</name>
    <name type="common">Potato</name>
    <dbReference type="NCBI Taxonomy" id="4113"/>
    <lineage>
        <taxon>Eukaryota</taxon>
        <taxon>Viridiplantae</taxon>
        <taxon>Streptophyta</taxon>
        <taxon>Embryophyta</taxon>
        <taxon>Tracheophyta</taxon>
        <taxon>Spermatophyta</taxon>
        <taxon>Magnoliopsida</taxon>
        <taxon>eudicotyledons</taxon>
        <taxon>Gunneridae</taxon>
        <taxon>Pentapetalae</taxon>
        <taxon>asterids</taxon>
        <taxon>lamiids</taxon>
        <taxon>Solanales</taxon>
        <taxon>Solanaceae</taxon>
        <taxon>Solanoideae</taxon>
        <taxon>Solaneae</taxon>
        <taxon>Solanum</taxon>
    </lineage>
</organism>
<dbReference type="EnsemblPlants" id="PGSC0003DMT400091875">
    <property type="protein sequence ID" value="PGSC0003DMT400091875"/>
    <property type="gene ID" value="PGSC0003DMG400041446"/>
</dbReference>
<feature type="region of interest" description="Disordered" evidence="1">
    <location>
        <begin position="65"/>
        <end position="109"/>
    </location>
</feature>
<protein>
    <submittedName>
        <fullName evidence="2">Integrase core domain containing protein</fullName>
    </submittedName>
</protein>
<evidence type="ECO:0000313" key="2">
    <source>
        <dbReference type="EnsemblPlants" id="PGSC0003DMT400091875"/>
    </source>
</evidence>
<proteinExistence type="predicted"/>
<sequence>MAQMRTELGLVLKHVSEGAEKESVASEVGGNMGGNMARIEDMMQKMMRRFDATDENVKEMRNDLSGIGQKVRHENSTENGLVQRSTDLIDGSSIHRRTVNGARRSQVSL</sequence>
<reference evidence="2" key="2">
    <citation type="submission" date="2015-06" db="UniProtKB">
        <authorList>
            <consortium name="EnsemblPlants"/>
        </authorList>
    </citation>
    <scope>IDENTIFICATION</scope>
    <source>
        <strain evidence="2">DM1-3 516 R44</strain>
    </source>
</reference>
<dbReference type="AlphaFoldDB" id="M1DNK9"/>
<dbReference type="PaxDb" id="4113-PGSC0003DMT400091875"/>
<reference evidence="3" key="1">
    <citation type="journal article" date="2011" name="Nature">
        <title>Genome sequence and analysis of the tuber crop potato.</title>
        <authorList>
            <consortium name="The Potato Genome Sequencing Consortium"/>
        </authorList>
    </citation>
    <scope>NUCLEOTIDE SEQUENCE [LARGE SCALE GENOMIC DNA]</scope>
    <source>
        <strain evidence="3">cv. DM1-3 516 R44</strain>
    </source>
</reference>
<dbReference type="Proteomes" id="UP000011115">
    <property type="component" value="Unassembled WGS sequence"/>
</dbReference>